<dbReference type="GO" id="GO:1990281">
    <property type="term" value="C:efflux pump complex"/>
    <property type="evidence" value="ECO:0007669"/>
    <property type="project" value="TreeGrafter"/>
</dbReference>
<dbReference type="PANTHER" id="PTHR30469">
    <property type="entry name" value="MULTIDRUG RESISTANCE PROTEIN MDTA"/>
    <property type="match status" value="1"/>
</dbReference>
<protein>
    <submittedName>
        <fullName evidence="3">HlyD family efflux transporter periplasmic adaptor subunit</fullName>
    </submittedName>
</protein>
<sequence length="301" mass="32727">MKKVLGIVMGVACMGLASCGGGDLEFDASGIFESTEVVVSAEATGKILSLEVEEGDLLSAGQRVGTIDSVQLYLKKLQLEASLRSIGSRKADIAKQVAATQEQIAKTEKERKRFMSLLEQQAGTQKQVDDLESQLEVLKKQLAAQLSTLTKGNQGVSDESDAMAVQVMQVDDQLSKCRIVSPLSGTVLAKYAEEGEVTAVGKPLFKVADMEHVYLRAYVGADQLTQVKLGQEVKVYADYGKDERKEYPGRITWIASQAEFTPKTIQTRDERANLVYAVKIAVQNDGALKLGMYGEVKLLEP</sequence>
<reference evidence="3 4" key="1">
    <citation type="submission" date="2022-08" db="EMBL/GenBank/DDBJ databases">
        <authorList>
            <person name="Zeman M."/>
            <person name="Kubasova T."/>
        </authorList>
    </citation>
    <scope>NUCLEOTIDE SEQUENCE [LARGE SCALE GENOMIC DNA]</scope>
    <source>
        <strain evidence="3 4">ET62</strain>
    </source>
</reference>
<comment type="caution">
    <text evidence="3">The sequence shown here is derived from an EMBL/GenBank/DDBJ whole genome shotgun (WGS) entry which is preliminary data.</text>
</comment>
<dbReference type="Pfam" id="PF25917">
    <property type="entry name" value="BSH_RND"/>
    <property type="match status" value="1"/>
</dbReference>
<dbReference type="Gene3D" id="2.40.50.100">
    <property type="match status" value="1"/>
</dbReference>
<gene>
    <name evidence="3" type="ORF">NW209_05510</name>
</gene>
<feature type="domain" description="Multidrug resistance protein MdtA-like barrel-sandwich hybrid" evidence="2">
    <location>
        <begin position="37"/>
        <end position="207"/>
    </location>
</feature>
<evidence type="ECO:0000313" key="3">
    <source>
        <dbReference type="EMBL" id="MCR8873479.1"/>
    </source>
</evidence>
<dbReference type="InterPro" id="IPR058625">
    <property type="entry name" value="MdtA-like_BSH"/>
</dbReference>
<evidence type="ECO:0000313" key="4">
    <source>
        <dbReference type="Proteomes" id="UP001204579"/>
    </source>
</evidence>
<dbReference type="Gene3D" id="2.40.30.170">
    <property type="match status" value="1"/>
</dbReference>
<dbReference type="PROSITE" id="PS51257">
    <property type="entry name" value="PROKAR_LIPOPROTEIN"/>
    <property type="match status" value="1"/>
</dbReference>
<evidence type="ECO:0000256" key="1">
    <source>
        <dbReference type="SAM" id="Coils"/>
    </source>
</evidence>
<dbReference type="RefSeq" id="WP_022339916.1">
    <property type="nucleotide sequence ID" value="NZ_CAUBSI010000003.1"/>
</dbReference>
<dbReference type="PANTHER" id="PTHR30469:SF33">
    <property type="entry name" value="SLR1207 PROTEIN"/>
    <property type="match status" value="1"/>
</dbReference>
<dbReference type="SUPFAM" id="SSF111369">
    <property type="entry name" value="HlyD-like secretion proteins"/>
    <property type="match status" value="1"/>
</dbReference>
<organism evidence="3 4">
    <name type="scientific">Phocaeicola barnesiae</name>
    <dbReference type="NCBI Taxonomy" id="376804"/>
    <lineage>
        <taxon>Bacteria</taxon>
        <taxon>Pseudomonadati</taxon>
        <taxon>Bacteroidota</taxon>
        <taxon>Bacteroidia</taxon>
        <taxon>Bacteroidales</taxon>
        <taxon>Bacteroidaceae</taxon>
        <taxon>Phocaeicola</taxon>
    </lineage>
</organism>
<dbReference type="GO" id="GO:0015562">
    <property type="term" value="F:efflux transmembrane transporter activity"/>
    <property type="evidence" value="ECO:0007669"/>
    <property type="project" value="TreeGrafter"/>
</dbReference>
<dbReference type="EMBL" id="JANRHJ010000005">
    <property type="protein sequence ID" value="MCR8873479.1"/>
    <property type="molecule type" value="Genomic_DNA"/>
</dbReference>
<accession>A0AAW5N9H8</accession>
<keyword evidence="4" id="KW-1185">Reference proteome</keyword>
<evidence type="ECO:0000259" key="2">
    <source>
        <dbReference type="Pfam" id="PF25917"/>
    </source>
</evidence>
<feature type="coiled-coil region" evidence="1">
    <location>
        <begin position="90"/>
        <end position="148"/>
    </location>
</feature>
<dbReference type="AlphaFoldDB" id="A0AAW5N9H8"/>
<keyword evidence="1" id="KW-0175">Coiled coil</keyword>
<proteinExistence type="predicted"/>
<dbReference type="Proteomes" id="UP001204579">
    <property type="component" value="Unassembled WGS sequence"/>
</dbReference>
<name>A0AAW5N9H8_9BACT</name>